<protein>
    <recommendedName>
        <fullName evidence="4">Peptidase inhibitor I78</fullName>
    </recommendedName>
</protein>
<evidence type="ECO:0000313" key="3">
    <source>
        <dbReference type="Proteomes" id="UP000275232"/>
    </source>
</evidence>
<dbReference type="OrthoDB" id="8724542at2"/>
<gene>
    <name evidence="2" type="ORF">EG799_04585</name>
</gene>
<keyword evidence="3" id="KW-1185">Reference proteome</keyword>
<dbReference type="PANTHER" id="PTHR39600">
    <property type="entry name" value="PEPTIDASE INHIBITOR I78 FAMILY PROTEIN"/>
    <property type="match status" value="1"/>
</dbReference>
<keyword evidence="1" id="KW-0732">Signal</keyword>
<dbReference type="Proteomes" id="UP000275232">
    <property type="component" value="Unassembled WGS sequence"/>
</dbReference>
<evidence type="ECO:0000256" key="1">
    <source>
        <dbReference type="SAM" id="SignalP"/>
    </source>
</evidence>
<evidence type="ECO:0008006" key="4">
    <source>
        <dbReference type="Google" id="ProtNLM"/>
    </source>
</evidence>
<dbReference type="RefSeq" id="WP_123878971.1">
    <property type="nucleotide sequence ID" value="NZ_RPFZ01000001.1"/>
</dbReference>
<feature type="signal peptide" evidence="1">
    <location>
        <begin position="1"/>
        <end position="20"/>
    </location>
</feature>
<dbReference type="Gene3D" id="3.30.10.10">
    <property type="entry name" value="Trypsin Inhibitor V, subunit A"/>
    <property type="match status" value="1"/>
</dbReference>
<name>A0A3N5CPP1_9SPHN</name>
<reference evidence="2 3" key="1">
    <citation type="submission" date="2018-11" db="EMBL/GenBank/DDBJ databases">
        <title>Erythrobacter spongiae sp. nov., isolated from a marine sponge.</title>
        <authorList>
            <person name="Zhuang L."/>
            <person name="Luo L."/>
        </authorList>
    </citation>
    <scope>NUCLEOTIDE SEQUENCE [LARGE SCALE GENOMIC DNA]</scope>
    <source>
        <strain evidence="2 3">HN-E23</strain>
    </source>
</reference>
<proteinExistence type="predicted"/>
<dbReference type="PANTHER" id="PTHR39600:SF1">
    <property type="entry name" value="PEPTIDASE INHIBITOR I78 FAMILY PROTEIN"/>
    <property type="match status" value="1"/>
</dbReference>
<comment type="caution">
    <text evidence="2">The sequence shown here is derived from an EMBL/GenBank/DDBJ whole genome shotgun (WGS) entry which is preliminary data.</text>
</comment>
<feature type="chain" id="PRO_5018274524" description="Peptidase inhibitor I78" evidence="1">
    <location>
        <begin position="21"/>
        <end position="104"/>
    </location>
</feature>
<dbReference type="Pfam" id="PF11720">
    <property type="entry name" value="Inhibitor_I78"/>
    <property type="match status" value="1"/>
</dbReference>
<dbReference type="EMBL" id="RPFZ01000001">
    <property type="protein sequence ID" value="RPF70973.1"/>
    <property type="molecule type" value="Genomic_DNA"/>
</dbReference>
<accession>A0A3N5CPP1</accession>
<dbReference type="InterPro" id="IPR021719">
    <property type="entry name" value="Prot_inh_I78"/>
</dbReference>
<organism evidence="2 3">
    <name type="scientific">Aurantiacibacter spongiae</name>
    <dbReference type="NCBI Taxonomy" id="2488860"/>
    <lineage>
        <taxon>Bacteria</taxon>
        <taxon>Pseudomonadati</taxon>
        <taxon>Pseudomonadota</taxon>
        <taxon>Alphaproteobacteria</taxon>
        <taxon>Sphingomonadales</taxon>
        <taxon>Erythrobacteraceae</taxon>
        <taxon>Aurantiacibacter</taxon>
    </lineage>
</organism>
<dbReference type="AlphaFoldDB" id="A0A3N5CPP1"/>
<dbReference type="PROSITE" id="PS51257">
    <property type="entry name" value="PROKAR_LIPOPROTEIN"/>
    <property type="match status" value="1"/>
</dbReference>
<evidence type="ECO:0000313" key="2">
    <source>
        <dbReference type="EMBL" id="RPF70973.1"/>
    </source>
</evidence>
<sequence>MNLRSSGLAACLLASVSACTTMPAPGGEEPIRVREPSGECDAAPAQSLVGRQASETVGARALELARAANLRWIPPRTAVTMDYRADRLNISYDDDLVILRVYCG</sequence>